<proteinExistence type="predicted"/>
<dbReference type="AlphaFoldDB" id="A0A5D3AZ38"/>
<keyword evidence="2" id="KW-1185">Reference proteome</keyword>
<comment type="caution">
    <text evidence="1">The sequence shown here is derived from an EMBL/GenBank/DDBJ whole genome shotgun (WGS) entry which is preliminary data.</text>
</comment>
<evidence type="ECO:0000313" key="1">
    <source>
        <dbReference type="EMBL" id="TYJ56122.1"/>
    </source>
</evidence>
<accession>A0A5D3AZ38</accession>
<reference evidence="1 2" key="1">
    <citation type="submission" date="2017-05" db="EMBL/GenBank/DDBJ databases">
        <title>The Genome Sequence of Tsuchiyaea wingfieldii DSM 27421.</title>
        <authorList>
            <person name="Cuomo C."/>
            <person name="Passer A."/>
            <person name="Billmyre B."/>
            <person name="Heitman J."/>
        </authorList>
    </citation>
    <scope>NUCLEOTIDE SEQUENCE [LARGE SCALE GENOMIC DNA]</scope>
    <source>
        <strain evidence="1 2">DSM 27421</strain>
    </source>
</reference>
<dbReference type="Proteomes" id="UP000322245">
    <property type="component" value="Unassembled WGS sequence"/>
</dbReference>
<gene>
    <name evidence="1" type="ORF">B9479_003232</name>
</gene>
<sequence length="515" mass="56551">MEQSGEITHKLETSSFIVTLDCSPSTAICARRLISRPAEPRRWSYAYGNLGASSVEPCETQSFGKQSPTVVVALRLFYAAVFSVQQSGQEKRNAFGLLYYKILTSLSAEVRSQVPYHLQSYDSAAASSETSPYCRVLINVLTTKHSLVPRQVVATTFAEILAVHPTAPINLRFQLMRAGPAPAASPAHDMTAIIAMMANMQQQSAAMQQQMQQQSTAIIDLLAREKSAPAPAPAPAPSSTSEHPKLFKRPDKLICPTLTRFTADPFVVIRHLYALEAHFRSARPNIDPEYYYHWMIDQCNFSILRDAGFSKGHSPAVSPNAVITSVASWDLAGEVAGPFCDVRRFVRILPTFTKSEMVAKMAATAYLWVENVPTSDIDFRINGGNIVGDTRRDTVSTPPCEIHPQPIATNSKADPMVEDEDIVMSEEATRTDELANASLPWDKEAYLRQAAYLRKKRSGNWFLVSFETFLSGSLWNPDTASTVGGTAGLGYHTLDPSTATVQFVDVTGLTTEIST</sequence>
<organism evidence="1 2">
    <name type="scientific">Cryptococcus floricola</name>
    <dbReference type="NCBI Taxonomy" id="2591691"/>
    <lineage>
        <taxon>Eukaryota</taxon>
        <taxon>Fungi</taxon>
        <taxon>Dikarya</taxon>
        <taxon>Basidiomycota</taxon>
        <taxon>Agaricomycotina</taxon>
        <taxon>Tremellomycetes</taxon>
        <taxon>Tremellales</taxon>
        <taxon>Cryptococcaceae</taxon>
        <taxon>Cryptococcus</taxon>
    </lineage>
</organism>
<evidence type="ECO:0000313" key="2">
    <source>
        <dbReference type="Proteomes" id="UP000322245"/>
    </source>
</evidence>
<name>A0A5D3AZ38_9TREE</name>
<dbReference type="EMBL" id="NIDF01000029">
    <property type="protein sequence ID" value="TYJ56122.1"/>
    <property type="molecule type" value="Genomic_DNA"/>
</dbReference>
<protein>
    <submittedName>
        <fullName evidence="1">Uncharacterized protein</fullName>
    </submittedName>
</protein>